<comment type="similarity">
    <text evidence="1">Belongs to the RNA polymerase subunit omega family.</text>
</comment>
<sequence length="105" mass="10793">MDAHVVFMCQNVLPNPFVLTVAAAARARALNAGAEPRVTAAGTSIAEIALQEIANGAFGDHELAPFLTERMPAAKLAAPAVRRTNTGKPGVSGSARYSLAYGAVC</sequence>
<dbReference type="SUPFAM" id="SSF63562">
    <property type="entry name" value="RPB6/omega subunit-like"/>
    <property type="match status" value="1"/>
</dbReference>
<evidence type="ECO:0000256" key="3">
    <source>
        <dbReference type="ARBA" id="ARBA00013725"/>
    </source>
</evidence>
<evidence type="ECO:0000256" key="2">
    <source>
        <dbReference type="ARBA" id="ARBA00012418"/>
    </source>
</evidence>
<dbReference type="RefSeq" id="WP_142592559.1">
    <property type="nucleotide sequence ID" value="NZ_CABFWF030000011.1"/>
</dbReference>
<evidence type="ECO:0000313" key="9">
    <source>
        <dbReference type="EMBL" id="CAD7036645.1"/>
    </source>
</evidence>
<gene>
    <name evidence="9" type="ORF">REJC140_03561</name>
</gene>
<dbReference type="EMBL" id="CABFWF030000011">
    <property type="protein sequence ID" value="CAD7036645.1"/>
    <property type="molecule type" value="Genomic_DNA"/>
</dbReference>
<comment type="caution">
    <text evidence="9">The sequence shown here is derived from an EMBL/GenBank/DDBJ whole genome shotgun (WGS) entry which is preliminary data.</text>
</comment>
<evidence type="ECO:0000313" key="10">
    <source>
        <dbReference type="Proteomes" id="UP000606921"/>
    </source>
</evidence>
<dbReference type="SMART" id="SM01409">
    <property type="entry name" value="RNA_pol_Rpb6"/>
    <property type="match status" value="1"/>
</dbReference>
<dbReference type="Proteomes" id="UP000606921">
    <property type="component" value="Unassembled WGS sequence"/>
</dbReference>
<reference evidence="9 10" key="1">
    <citation type="submission" date="2020-11" db="EMBL/GenBank/DDBJ databases">
        <authorList>
            <person name="Lassalle F."/>
        </authorList>
    </citation>
    <scope>NUCLEOTIDE SEQUENCE [LARGE SCALE GENOMIC DNA]</scope>
    <source>
        <strain evidence="9 10">JC140</strain>
    </source>
</reference>
<dbReference type="InterPro" id="IPR036161">
    <property type="entry name" value="RPB6/omega-like_sf"/>
</dbReference>
<keyword evidence="5" id="KW-0804">Transcription</keyword>
<evidence type="ECO:0000256" key="6">
    <source>
        <dbReference type="ARBA" id="ARBA00029924"/>
    </source>
</evidence>
<dbReference type="EC" id="2.7.7.6" evidence="2"/>
<dbReference type="Pfam" id="PF01192">
    <property type="entry name" value="RNA_pol_Rpb6"/>
    <property type="match status" value="1"/>
</dbReference>
<evidence type="ECO:0000256" key="4">
    <source>
        <dbReference type="ARBA" id="ARBA00022478"/>
    </source>
</evidence>
<comment type="catalytic activity">
    <reaction evidence="8">
        <text>RNA(n) + a ribonucleoside 5'-triphosphate = RNA(n+1) + diphosphate</text>
        <dbReference type="Rhea" id="RHEA:21248"/>
        <dbReference type="Rhea" id="RHEA-COMP:14527"/>
        <dbReference type="Rhea" id="RHEA-COMP:17342"/>
        <dbReference type="ChEBI" id="CHEBI:33019"/>
        <dbReference type="ChEBI" id="CHEBI:61557"/>
        <dbReference type="ChEBI" id="CHEBI:140395"/>
        <dbReference type="EC" id="2.7.7.6"/>
    </reaction>
</comment>
<keyword evidence="10" id="KW-1185">Reference proteome</keyword>
<dbReference type="GO" id="GO:0000428">
    <property type="term" value="C:DNA-directed RNA polymerase complex"/>
    <property type="evidence" value="ECO:0007669"/>
    <property type="project" value="UniProtKB-KW"/>
</dbReference>
<name>A0ABN7JL42_9HYPH</name>
<evidence type="ECO:0000256" key="7">
    <source>
        <dbReference type="ARBA" id="ARBA00030998"/>
    </source>
</evidence>
<dbReference type="InterPro" id="IPR006110">
    <property type="entry name" value="Pol_omega/Rpo6/RPB6"/>
</dbReference>
<evidence type="ECO:0000256" key="8">
    <source>
        <dbReference type="ARBA" id="ARBA00048552"/>
    </source>
</evidence>
<protein>
    <recommendedName>
        <fullName evidence="3">DNA-directed RNA polymerase subunit omega</fullName>
        <ecNumber evidence="2">2.7.7.6</ecNumber>
    </recommendedName>
    <alternativeName>
        <fullName evidence="7">RNA polymerase omega subunit</fullName>
    </alternativeName>
    <alternativeName>
        <fullName evidence="6">Transcriptase subunit omega</fullName>
    </alternativeName>
</protein>
<evidence type="ECO:0000256" key="1">
    <source>
        <dbReference type="ARBA" id="ARBA00006711"/>
    </source>
</evidence>
<evidence type="ECO:0000256" key="5">
    <source>
        <dbReference type="ARBA" id="ARBA00023163"/>
    </source>
</evidence>
<dbReference type="Gene3D" id="3.90.940.10">
    <property type="match status" value="1"/>
</dbReference>
<keyword evidence="4 9" id="KW-0240">DNA-directed RNA polymerase</keyword>
<proteinExistence type="inferred from homology"/>
<accession>A0ABN7JL42</accession>
<organism evidence="9 10">
    <name type="scientific">Pseudorhizobium endolithicum</name>
    <dbReference type="NCBI Taxonomy" id="1191678"/>
    <lineage>
        <taxon>Bacteria</taxon>
        <taxon>Pseudomonadati</taxon>
        <taxon>Pseudomonadota</taxon>
        <taxon>Alphaproteobacteria</taxon>
        <taxon>Hyphomicrobiales</taxon>
        <taxon>Rhizobiaceae</taxon>
        <taxon>Rhizobium/Agrobacterium group</taxon>
        <taxon>Pseudorhizobium</taxon>
    </lineage>
</organism>